<keyword evidence="5" id="KW-0675">Receptor</keyword>
<evidence type="ECO:0000256" key="4">
    <source>
        <dbReference type="SAM" id="MobiDB-lite"/>
    </source>
</evidence>
<evidence type="ECO:0000313" key="5">
    <source>
        <dbReference type="EMBL" id="KAK4514390.1"/>
    </source>
</evidence>
<dbReference type="RefSeq" id="XP_064681056.1">
    <property type="nucleotide sequence ID" value="XM_064821370.1"/>
</dbReference>
<evidence type="ECO:0000256" key="1">
    <source>
        <dbReference type="ARBA" id="ARBA00022737"/>
    </source>
</evidence>
<dbReference type="PROSITE" id="PS50297">
    <property type="entry name" value="ANK_REP_REGION"/>
    <property type="match status" value="3"/>
</dbReference>
<feature type="region of interest" description="Disordered" evidence="4">
    <location>
        <begin position="282"/>
        <end position="357"/>
    </location>
</feature>
<dbReference type="SMART" id="SM00248">
    <property type="entry name" value="ANK"/>
    <property type="match status" value="3"/>
</dbReference>
<dbReference type="PROSITE" id="PS50088">
    <property type="entry name" value="ANK_REPEAT"/>
    <property type="match status" value="3"/>
</dbReference>
<protein>
    <submittedName>
        <fullName evidence="5">Vesicle membrane receptor protein (V-SNARE)</fullName>
    </submittedName>
</protein>
<dbReference type="AlphaFoldDB" id="A0AAN7DEI3"/>
<feature type="repeat" description="ANK" evidence="3">
    <location>
        <begin position="62"/>
        <end position="94"/>
    </location>
</feature>
<reference evidence="5 6" key="1">
    <citation type="submission" date="2022-11" db="EMBL/GenBank/DDBJ databases">
        <title>Mucor velutinosus strain NIH1002 WGS.</title>
        <authorList>
            <person name="Subramanian P."/>
            <person name="Mullikin J.C."/>
            <person name="Segre J.A."/>
            <person name="Zelazny A.M."/>
        </authorList>
    </citation>
    <scope>NUCLEOTIDE SEQUENCE [LARGE SCALE GENOMIC DNA]</scope>
    <source>
        <strain evidence="5 6">NIH1002</strain>
    </source>
</reference>
<comment type="caution">
    <text evidence="5">The sequence shown here is derived from an EMBL/GenBank/DDBJ whole genome shotgun (WGS) entry which is preliminary data.</text>
</comment>
<evidence type="ECO:0000313" key="6">
    <source>
        <dbReference type="Proteomes" id="UP001304243"/>
    </source>
</evidence>
<dbReference type="Gene3D" id="1.25.40.20">
    <property type="entry name" value="Ankyrin repeat-containing domain"/>
    <property type="match status" value="2"/>
</dbReference>
<dbReference type="InterPro" id="IPR002110">
    <property type="entry name" value="Ankyrin_rpt"/>
</dbReference>
<gene>
    <name evidence="5" type="primary">SNC2_1</name>
    <name evidence="5" type="ORF">ATC70_001983</name>
</gene>
<sequence length="357" mass="38896">MILNTHQEKTVPFCSFFDLPRAAIIRDTPSVRLRKAAKEGNIAAVKRLLRKVSNIQNPDPETGCTTLMYATQFGHVDLVELLLELGHEEEVISVDNEGITVLMIAAMFNHEEVILNSKMHTTSSSPQLQIFFLYVSKYPECIHAISKNGWTALLYAAQNGNANLVSYLLSISADFDHIDNVGNSALHYASAWGHITVMDLLVSEGCNVDLENDEHATAYDYAYSTAVQEHLKEISQIPFNDDSTLSVSSSQRQQSLINAPYSSSYSSGIHLGPTSMAISRGQSYAGHESPIPRASTSSSSLVIPSVTTPGGGPLTASSSPRGSHYQQPPIGSPSSFSELERRRASSFGDAKQKGYRP</sequence>
<feature type="compositionally biased region" description="Low complexity" evidence="4">
    <location>
        <begin position="295"/>
        <end position="308"/>
    </location>
</feature>
<name>A0AAN7DEI3_9FUNG</name>
<feature type="repeat" description="ANK" evidence="3">
    <location>
        <begin position="181"/>
        <end position="213"/>
    </location>
</feature>
<accession>A0AAN7DEI3</accession>
<proteinExistence type="predicted"/>
<keyword evidence="1" id="KW-0677">Repeat</keyword>
<evidence type="ECO:0000256" key="2">
    <source>
        <dbReference type="ARBA" id="ARBA00023043"/>
    </source>
</evidence>
<dbReference type="Pfam" id="PF12796">
    <property type="entry name" value="Ank_2"/>
    <property type="match status" value="2"/>
</dbReference>
<dbReference type="InterPro" id="IPR036770">
    <property type="entry name" value="Ankyrin_rpt-contain_sf"/>
</dbReference>
<evidence type="ECO:0000256" key="3">
    <source>
        <dbReference type="PROSITE-ProRule" id="PRU00023"/>
    </source>
</evidence>
<dbReference type="EMBL" id="JASEJX010000015">
    <property type="protein sequence ID" value="KAK4514390.1"/>
    <property type="molecule type" value="Genomic_DNA"/>
</dbReference>
<dbReference type="SUPFAM" id="SSF48403">
    <property type="entry name" value="Ankyrin repeat"/>
    <property type="match status" value="1"/>
</dbReference>
<organism evidence="5 6">
    <name type="scientific">Mucor velutinosus</name>
    <dbReference type="NCBI Taxonomy" id="708070"/>
    <lineage>
        <taxon>Eukaryota</taxon>
        <taxon>Fungi</taxon>
        <taxon>Fungi incertae sedis</taxon>
        <taxon>Mucoromycota</taxon>
        <taxon>Mucoromycotina</taxon>
        <taxon>Mucoromycetes</taxon>
        <taxon>Mucorales</taxon>
        <taxon>Mucorineae</taxon>
        <taxon>Mucoraceae</taxon>
        <taxon>Mucor</taxon>
    </lineage>
</organism>
<feature type="repeat" description="ANK" evidence="3">
    <location>
        <begin position="148"/>
        <end position="180"/>
    </location>
</feature>
<dbReference type="GeneID" id="89945685"/>
<keyword evidence="2 3" id="KW-0040">ANK repeat</keyword>
<feature type="compositionally biased region" description="Polar residues" evidence="4">
    <location>
        <begin position="315"/>
        <end position="326"/>
    </location>
</feature>
<dbReference type="PANTHER" id="PTHR24171">
    <property type="entry name" value="ANKYRIN REPEAT DOMAIN-CONTAINING PROTEIN 39-RELATED"/>
    <property type="match status" value="1"/>
</dbReference>
<dbReference type="Proteomes" id="UP001304243">
    <property type="component" value="Unassembled WGS sequence"/>
</dbReference>
<keyword evidence="6" id="KW-1185">Reference proteome</keyword>